<evidence type="ECO:0000313" key="1">
    <source>
        <dbReference type="EMBL" id="PUZ46747.1"/>
    </source>
</evidence>
<dbReference type="AlphaFoldDB" id="A0A2T7CTS0"/>
<keyword evidence="2" id="KW-1185">Reference proteome</keyword>
<proteinExistence type="predicted"/>
<dbReference type="Proteomes" id="UP000244336">
    <property type="component" value="Chromosome 7"/>
</dbReference>
<dbReference type="Gramene" id="PUZ46747">
    <property type="protein sequence ID" value="PUZ46747"/>
    <property type="gene ID" value="GQ55_7G107200"/>
</dbReference>
<sequence length="75" mass="8600">MALNLSGHSAYSHVLLIFHPFAYLLSFPFKVFDVFPAIYDHENPSPVPLTYKSQCSSVSSSFRKFRARNNLLLYT</sequence>
<name>A0A2T7CTS0_9POAL</name>
<gene>
    <name evidence="1" type="ORF">GQ55_7G107200</name>
</gene>
<evidence type="ECO:0000313" key="2">
    <source>
        <dbReference type="Proteomes" id="UP000244336"/>
    </source>
</evidence>
<organism evidence="1 2">
    <name type="scientific">Panicum hallii var. hallii</name>
    <dbReference type="NCBI Taxonomy" id="1504633"/>
    <lineage>
        <taxon>Eukaryota</taxon>
        <taxon>Viridiplantae</taxon>
        <taxon>Streptophyta</taxon>
        <taxon>Embryophyta</taxon>
        <taxon>Tracheophyta</taxon>
        <taxon>Spermatophyta</taxon>
        <taxon>Magnoliopsida</taxon>
        <taxon>Liliopsida</taxon>
        <taxon>Poales</taxon>
        <taxon>Poaceae</taxon>
        <taxon>PACMAD clade</taxon>
        <taxon>Panicoideae</taxon>
        <taxon>Panicodae</taxon>
        <taxon>Paniceae</taxon>
        <taxon>Panicinae</taxon>
        <taxon>Panicum</taxon>
        <taxon>Panicum sect. Panicum</taxon>
    </lineage>
</organism>
<accession>A0A2T7CTS0</accession>
<reference evidence="1 2" key="1">
    <citation type="submission" date="2018-04" db="EMBL/GenBank/DDBJ databases">
        <title>WGS assembly of Panicum hallii var. hallii HAL2.</title>
        <authorList>
            <person name="Lovell J."/>
            <person name="Jenkins J."/>
            <person name="Lowry D."/>
            <person name="Mamidi S."/>
            <person name="Sreedasyam A."/>
            <person name="Weng X."/>
            <person name="Barry K."/>
            <person name="Bonette J."/>
            <person name="Campitelli B."/>
            <person name="Daum C."/>
            <person name="Gordon S."/>
            <person name="Gould B."/>
            <person name="Lipzen A."/>
            <person name="MacQueen A."/>
            <person name="Palacio-Mejia J."/>
            <person name="Plott C."/>
            <person name="Shakirov E."/>
            <person name="Shu S."/>
            <person name="Yoshinaga Y."/>
            <person name="Zane M."/>
            <person name="Rokhsar D."/>
            <person name="Grimwood J."/>
            <person name="Schmutz J."/>
            <person name="Juenger T."/>
        </authorList>
    </citation>
    <scope>NUCLEOTIDE SEQUENCE [LARGE SCALE GENOMIC DNA]</scope>
    <source>
        <strain evidence="2">cv. HAL2</strain>
    </source>
</reference>
<protein>
    <submittedName>
        <fullName evidence="1">Uncharacterized protein</fullName>
    </submittedName>
</protein>
<dbReference type="EMBL" id="CM009755">
    <property type="protein sequence ID" value="PUZ46747.1"/>
    <property type="molecule type" value="Genomic_DNA"/>
</dbReference>